<dbReference type="SMART" id="SM00367">
    <property type="entry name" value="LRR_CC"/>
    <property type="match status" value="8"/>
</dbReference>
<feature type="region of interest" description="Disordered" evidence="10">
    <location>
        <begin position="2683"/>
        <end position="2770"/>
    </location>
</feature>
<dbReference type="PROSITE" id="PS50837">
    <property type="entry name" value="NACHT"/>
    <property type="match status" value="1"/>
</dbReference>
<dbReference type="CDD" id="cd00116">
    <property type="entry name" value="LRR_RI"/>
    <property type="match status" value="2"/>
</dbReference>
<evidence type="ECO:0000313" key="14">
    <source>
        <dbReference type="EMBL" id="KAF7692067.1"/>
    </source>
</evidence>
<feature type="domain" description="NACHT" evidence="13">
    <location>
        <begin position="1355"/>
        <end position="1489"/>
    </location>
</feature>
<dbReference type="SMART" id="SM00336">
    <property type="entry name" value="BBOX"/>
    <property type="match status" value="1"/>
</dbReference>
<reference evidence="14" key="1">
    <citation type="submission" date="2020-08" db="EMBL/GenBank/DDBJ databases">
        <title>Chromosome-level assembly of Southern catfish (Silurus meridionalis) provides insights into visual adaptation to the nocturnal and benthic lifestyles.</title>
        <authorList>
            <person name="Zhang Y."/>
            <person name="Wang D."/>
            <person name="Peng Z."/>
        </authorList>
    </citation>
    <scope>NUCLEOTIDE SEQUENCE</scope>
    <source>
        <strain evidence="14">SWU-2019-XX</strain>
        <tissue evidence="14">Muscle</tissue>
    </source>
</reference>
<dbReference type="Pfam" id="PF17779">
    <property type="entry name" value="WHD_NOD2"/>
    <property type="match status" value="2"/>
</dbReference>
<dbReference type="CDD" id="cd19769">
    <property type="entry name" value="Bbox2_TRIM16-like"/>
    <property type="match status" value="1"/>
</dbReference>
<dbReference type="Gene3D" id="3.30.160.60">
    <property type="entry name" value="Classic Zinc Finger"/>
    <property type="match status" value="1"/>
</dbReference>
<proteinExistence type="predicted"/>
<dbReference type="InterPro" id="IPR001870">
    <property type="entry name" value="B30.2/SPRY"/>
</dbReference>
<dbReference type="GO" id="GO:0005524">
    <property type="term" value="F:ATP binding"/>
    <property type="evidence" value="ECO:0007669"/>
    <property type="project" value="UniProtKB-KW"/>
</dbReference>
<dbReference type="InterPro" id="IPR006553">
    <property type="entry name" value="Leu-rich_rpt_Cys-con_subtyp"/>
</dbReference>
<dbReference type="PROSITE" id="PS50188">
    <property type="entry name" value="B302_SPRY"/>
    <property type="match status" value="1"/>
</dbReference>
<evidence type="ECO:0008006" key="16">
    <source>
        <dbReference type="Google" id="ProtNLM"/>
    </source>
</evidence>
<feature type="region of interest" description="Disordered" evidence="10">
    <location>
        <begin position="2356"/>
        <end position="2388"/>
    </location>
</feature>
<dbReference type="SMART" id="SM01288">
    <property type="entry name" value="FISNA"/>
    <property type="match status" value="1"/>
</dbReference>
<dbReference type="FunFam" id="3.40.50.300:FF:000210">
    <property type="entry name" value="Si:dkey-16p6.1"/>
    <property type="match status" value="1"/>
</dbReference>
<keyword evidence="3" id="KW-0433">Leucine-rich repeat</keyword>
<evidence type="ECO:0000256" key="7">
    <source>
        <dbReference type="ARBA" id="ARBA00022833"/>
    </source>
</evidence>
<feature type="region of interest" description="Disordered" evidence="10">
    <location>
        <begin position="2791"/>
        <end position="2850"/>
    </location>
</feature>
<comment type="subcellular location">
    <subcellularLocation>
        <location evidence="1">Cytoplasm</location>
    </subcellularLocation>
</comment>
<accession>A0A8T0AK62</accession>
<dbReference type="EMBL" id="JABFDY010000021">
    <property type="protein sequence ID" value="KAF7692067.1"/>
    <property type="molecule type" value="Genomic_DNA"/>
</dbReference>
<feature type="compositionally biased region" description="Low complexity" evidence="10">
    <location>
        <begin position="2721"/>
        <end position="2735"/>
    </location>
</feature>
<dbReference type="InterPro" id="IPR041267">
    <property type="entry name" value="NLRP_HD2"/>
</dbReference>
<dbReference type="GO" id="GO:0005737">
    <property type="term" value="C:cytoplasm"/>
    <property type="evidence" value="ECO:0007669"/>
    <property type="project" value="UniProtKB-SubCell"/>
</dbReference>
<dbReference type="InterPro" id="IPR051261">
    <property type="entry name" value="NLR"/>
</dbReference>
<keyword evidence="4" id="KW-0677">Repeat</keyword>
<organism evidence="14 15">
    <name type="scientific">Silurus meridionalis</name>
    <name type="common">Southern catfish</name>
    <name type="synonym">Silurus soldatovi meridionalis</name>
    <dbReference type="NCBI Taxonomy" id="175797"/>
    <lineage>
        <taxon>Eukaryota</taxon>
        <taxon>Metazoa</taxon>
        <taxon>Chordata</taxon>
        <taxon>Craniata</taxon>
        <taxon>Vertebrata</taxon>
        <taxon>Euteleostomi</taxon>
        <taxon>Actinopterygii</taxon>
        <taxon>Neopterygii</taxon>
        <taxon>Teleostei</taxon>
        <taxon>Ostariophysi</taxon>
        <taxon>Siluriformes</taxon>
        <taxon>Siluridae</taxon>
        <taxon>Silurus</taxon>
    </lineage>
</organism>
<dbReference type="Pfam" id="PF13765">
    <property type="entry name" value="PRY"/>
    <property type="match status" value="2"/>
</dbReference>
<name>A0A8T0AK62_SILME</name>
<protein>
    <recommendedName>
        <fullName evidence="16">NACHT, LRR and PYD domains-containing protein 12-like</fullName>
    </recommendedName>
</protein>
<feature type="compositionally biased region" description="Basic and acidic residues" evidence="10">
    <location>
        <begin position="2356"/>
        <end position="2371"/>
    </location>
</feature>
<evidence type="ECO:0000256" key="9">
    <source>
        <dbReference type="PROSITE-ProRule" id="PRU00024"/>
    </source>
</evidence>
<dbReference type="InterPro" id="IPR006574">
    <property type="entry name" value="PRY"/>
</dbReference>
<dbReference type="Pfam" id="PF14484">
    <property type="entry name" value="FISNA"/>
    <property type="match status" value="1"/>
</dbReference>
<keyword evidence="2" id="KW-0963">Cytoplasm</keyword>
<dbReference type="InterPro" id="IPR001611">
    <property type="entry name" value="Leu-rich_rpt"/>
</dbReference>
<dbReference type="Pfam" id="PF00643">
    <property type="entry name" value="zf-B_box"/>
    <property type="match status" value="1"/>
</dbReference>
<evidence type="ECO:0000259" key="13">
    <source>
        <dbReference type="PROSITE" id="PS50837"/>
    </source>
</evidence>
<keyword evidence="8" id="KW-0067">ATP-binding</keyword>
<dbReference type="Pfam" id="PF05729">
    <property type="entry name" value="NACHT"/>
    <property type="match status" value="2"/>
</dbReference>
<evidence type="ECO:0000313" key="15">
    <source>
        <dbReference type="Proteomes" id="UP000606274"/>
    </source>
</evidence>
<dbReference type="PROSITE" id="PS50119">
    <property type="entry name" value="ZF_BBOX"/>
    <property type="match status" value="1"/>
</dbReference>
<dbReference type="SMART" id="SM00589">
    <property type="entry name" value="PRY"/>
    <property type="match status" value="2"/>
</dbReference>
<evidence type="ECO:0000259" key="12">
    <source>
        <dbReference type="PROSITE" id="PS50188"/>
    </source>
</evidence>
<dbReference type="Pfam" id="PF17776">
    <property type="entry name" value="NLRC4_HD2"/>
    <property type="match status" value="2"/>
</dbReference>
<feature type="domain" description="B box-type" evidence="11">
    <location>
        <begin position="1145"/>
        <end position="1185"/>
    </location>
</feature>
<dbReference type="Pfam" id="PF13516">
    <property type="entry name" value="LRR_6"/>
    <property type="match status" value="12"/>
</dbReference>
<sequence>MQLLHQYFPELKELKTIRSEEVKTVFIFDGLDECRLRLDFRNNEMCCDLTKKIPVNALLTNLIQGNLLPSALFWVTSRPAAANQIPPECVDQVTEVRGFNDSDKENYFRKRFSDQGLAEKIIKHIKSSRSLHIMCHIPVFCWISATVLEKMLDKSDMEVPKTLTQMYTHFLLIQTHLKNKKYHGVIQDNMELLESDKEMLFKLSKLAFRQLEKQNLIFYKTDLTECDIDVSKATEYSAICTEIFKEEFGLYREKVFCFVHLSIQEHLAALHAQLNFTNSRINILQEDTENHSKPVKMSDLHKSAVDRALKSKNGHFDLFLRFLLGLSLDSNQALLRSLLPKPCSESLEETVNYIKEKIRKESSAERTINLFHCLNELNYNSLVEEIHNFLRSGQQSEKELQPDQCSALAYVLLTSENVMNEFDLKMCNTSPEGYRRLLPVVKTSRKASLAGVNLTDESCETLASILQSANSHLVELDLSFNSLGDLGVKLLCTGLMNPQSKLEKLTLSHNELEHIGVKLLCDCLMSPHCKLQTLGLAGTNFSSQSCEIMASVFQSAHSHLKELDLGSNNDIKDSGVKLLSAGLISVQCKLEKLRLDRCDLSHESCEALKTALQSPNSCLNQLDLSYNKLEDSGVQHLCDGLIHPNCKLELLDLSYNNLGHSGIKLLSSGLMNADCKLRSIRLADIGIQEETCETLALVLQSENPHLRELDLSNNYIGDLGVELLCVGLISPKCSLEKLSLRWCNLTERSCTNLASVLSSHSRLTELELRDNDVKDSGLKLLCVGLQGPGCSLQKLGLSGCCVTEDGCAALALALSSDHSKLREIDLSYNHPGESGVRQLSAVRDNPHFHLEKLSVEHIGTCRIKLGLKKYACEITLDPNTAHRTMTLSGNKKVTRTRSQHPYPDHPDRFEYYAQILCNESLSGARFYWETEWTGNNVYNGVTYKGINKKGRSNDCKLGMNNISWILFCSNNYGYYAGYNNKETVVSPPPNPSRRMGIYLDWEAGTLSYFIISSDRVYHSYTFHTRFTEPLGQTNASIAKTLQSSSAMKRQVCSGTAEQDEFTKKPRGSAGESAAERSNSPAPSFVSMKSDASIDFLYGFNRGEKNKPYSEKPASLSYDFVVSEKSSELYQHHEEPPSDADPVTSRKRKLCLQHHTPLEIYCRTDQTLICKQCATVEHRGHDKTYEAGARVLLELDTLLLLEQTLNNVDTNMFMTYLCQNYPECFETPQMTDIQETAKLILKRFGLDGAPKIALKVMLELGKSHRTVQDRLKSKLQSHLRSKFQCIREGNAQQGNPILLNDIFTELLITEGGDGAINKEHEIRQIEDACKNKGMEEIVIKCNDIFQPLPGRNKRIRTVLTKGIAGIGKTVSVHKFILDWAEGKANQDINYIFPLPFRDLNLKANGQYSVMQLLHQYFPELKELKTIRSEEVKTVFIFDGLDECRLRLDFRNNEMCCDLTKKIPVNALLTNLIQGNLLPSALLWVTSRPAAANQIPPECVNQVTEVRGFNDSDKENYFRKRFSDQGLAEKIIKHIKSSRSLHIMCHIPVFCWISATVLEKMLDKSDMEVPKTLTQMYTHFLLIQTHLKNKKYHGVIQDNMELLESDKEMLFKLSKLAFLQLEKQNLIFYETDLTDCDIDVSKATEYSAICTEIFKEEFGLYREKVFCFVHLSIQEHLAALYAQLNFTNSRINILQEDTEKHSKPVKMSDLHKSAVDIALKSKNGHFDLFLRFLLGLSLDSNQALLRSLLPKPCSESLEETVNYIKEKIRMESSAERTINLFHCLNELNYNSLVEEIHNFLRSGQQSEKELQPDQCSALAYVLLTSENVMNEFDLKMCNTSSEGYRRLLPVVKTSRKASLAGVNLTDESCETLASILQSANSHLVELDLSFNSLGDLGVKLLCTGLSNPQSKLEKLTLSHNELEHIGVKLLCDCLMSPHCKLQTLGLAGTNFSSQSCEIMASVFQSAHSQLKELDLGSNNDIKDPGVKLLSAGLISVQCKLEKLRLDRCDLSHESCEALKTALQLPNSCLKQLDLSYNKIGDSGVQHLCDGLIHPNCKLELLDLSYNNLGHSGIKLLSSGLMTADCKLRSIRLADIGIQEETCETLALVLQSENPHLRELDLSNNYIGDLGVELLCVGLISPKCSLEKLSLRWCNLTERSCTNLASVLSSHSRLTELELRDNDVKDSGLKLLCVGLQGPGCSLQKLGLSGCCVTEDGCAALALALSSDHSKLREIDLSYNHPGESGVRQLSAVRDNPHFHLQKLSVDHSGECRIKPGLKKYACEITLDPNTAHRTLSLSGKKKVTMTKGEQPYPDHPDRFEYYAEVLCREYLSGARFYWETEWTGNVVYIGVTYKEKTSDGLRESPQERTDRHFSQNGKRKSERNAGDDGHRCAVGRSTCRTCPAESTLSSVYAPFGATASTVLLQLFSVVERHCDLKACCCTTRAGPCASTKVVLQLAPLHKVRLRQGDFYLQLVPLGRKAAKLVIKCLARSGRALAEITVPEGMYPRVFTADFLQDVTCERNLQPLQNCLLSTGAAVYRTPWRNVVNPVCVRNANEGIMQPGALSIGHLGTCSTHGSTGTLDSRRSSRDSLVSQGADSTASEPLMSRRTSESDTYSNAGTLPIEEKALSPGTDSVGGNRRAGNAKCLSFSTDLSTPRRRQSRDSTAFETRRLFRKSYMEALQNPMNLGSSSESVPEDSSESAVRVESRPRCDSDTRSAMRGSLQRRLSPLLPLQRSIRSERRSKSLERSGKGVLKGHRIRSSSGEGSPKKLMNGCAIRFGRLDLEMAFYSTERRGSKGDSGLPISTSISESRRSSSAGDESPKVSSSSSSISASPSVAPPSPIASFPPAAPPTGCSAPPPLLLTHLNTELLTSGAVSLPGNRDRSGRSVLQVCMKNRVWTDECFTYRDLTCLLGYYCSTLRKERRDLGLTVLVDSRRQQTNPVLFSALTQLQVSVPNALYSVLLLTDKEAAFKLERDFSIPCEVLTSLKALLKHIDSSQLTRELEGTFPYDHHHYIQFRHKMEQFCSSCNTAISSLRKSIDVLNSSSSSLDTVKDVSEVISQQRNLMQCVFEDSELSYLRLEGGTFLARVRKEETSETENCRDAVDSACTLYNQMDEEVHKLVILSNKSLHELENLLELRTFQEETERIKRWFSVEAEKHLAPLDSLSFTHSSLQEMRQSLEQFTEEAALQQKQAHRPVSSTTLLELKQHMSSVLQQAHTRRNELDILINLYEFYDSAQQWMAHCEDYFGRLNLEENMMSLSPEVLQTLQDYHNEATKFSLENFSSLNDTVATLGSPRQLHHWNHVWMKCQETRKHLEEVLERAAMPEEPVSDSPLTPSRPGGIPALGVDLQSREQKFSPRDQTHF</sequence>
<evidence type="ECO:0000256" key="3">
    <source>
        <dbReference type="ARBA" id="ARBA00022614"/>
    </source>
</evidence>
<dbReference type="CDD" id="cd16040">
    <property type="entry name" value="SPRY_PRY_SNTX"/>
    <property type="match status" value="1"/>
</dbReference>
<keyword evidence="6 9" id="KW-0863">Zinc-finger</keyword>
<feature type="region of interest" description="Disordered" evidence="10">
    <location>
        <begin position="2574"/>
        <end position="2666"/>
    </location>
</feature>
<feature type="compositionally biased region" description="Polar residues" evidence="10">
    <location>
        <begin position="2591"/>
        <end position="2600"/>
    </location>
</feature>
<feature type="compositionally biased region" description="Basic and acidic residues" evidence="10">
    <location>
        <begin position="2736"/>
        <end position="2749"/>
    </location>
</feature>
<feature type="compositionally biased region" description="Low complexity" evidence="10">
    <location>
        <begin position="2822"/>
        <end position="2835"/>
    </location>
</feature>
<dbReference type="InterPro" id="IPR032675">
    <property type="entry name" value="LRR_dom_sf"/>
</dbReference>
<gene>
    <name evidence="14" type="ORF">HF521_011034</name>
</gene>
<dbReference type="InterPro" id="IPR013320">
    <property type="entry name" value="ConA-like_dom_sf"/>
</dbReference>
<dbReference type="SUPFAM" id="SSF52047">
    <property type="entry name" value="RNI-like"/>
    <property type="match status" value="4"/>
</dbReference>
<dbReference type="SUPFAM" id="SSF49899">
    <property type="entry name" value="Concanavalin A-like lectins/glucanases"/>
    <property type="match status" value="2"/>
</dbReference>
<dbReference type="Proteomes" id="UP000606274">
    <property type="component" value="Unassembled WGS sequence"/>
</dbReference>
<feature type="compositionally biased region" description="Basic and acidic residues" evidence="10">
    <location>
        <begin position="3351"/>
        <end position="3365"/>
    </location>
</feature>
<evidence type="ECO:0000256" key="4">
    <source>
        <dbReference type="ARBA" id="ARBA00022737"/>
    </source>
</evidence>
<keyword evidence="6 9" id="KW-0479">Metal-binding</keyword>
<dbReference type="Gene3D" id="2.60.120.920">
    <property type="match status" value="2"/>
</dbReference>
<evidence type="ECO:0000256" key="10">
    <source>
        <dbReference type="SAM" id="MobiDB-lite"/>
    </source>
</evidence>
<feature type="domain" description="B30.2/SPRY" evidence="12">
    <location>
        <begin position="854"/>
        <end position="1058"/>
    </location>
</feature>
<evidence type="ECO:0000259" key="11">
    <source>
        <dbReference type="PROSITE" id="PS50119"/>
    </source>
</evidence>
<feature type="compositionally biased region" description="Basic and acidic residues" evidence="10">
    <location>
        <begin position="2702"/>
        <end position="2716"/>
    </location>
</feature>
<keyword evidence="7" id="KW-0862">Zinc</keyword>
<evidence type="ECO:0000256" key="8">
    <source>
        <dbReference type="ARBA" id="ARBA00022840"/>
    </source>
</evidence>
<dbReference type="PRINTS" id="PR01407">
    <property type="entry name" value="BUTYPHLNCDUF"/>
</dbReference>
<dbReference type="SUPFAM" id="SSF57845">
    <property type="entry name" value="B-box zinc-binding domain"/>
    <property type="match status" value="1"/>
</dbReference>
<keyword evidence="15" id="KW-1185">Reference proteome</keyword>
<dbReference type="Gene3D" id="3.80.10.10">
    <property type="entry name" value="Ribonuclease Inhibitor"/>
    <property type="match status" value="7"/>
</dbReference>
<comment type="caution">
    <text evidence="14">The sequence shown here is derived from an EMBL/GenBank/DDBJ whole genome shotgun (WGS) entry which is preliminary data.</text>
</comment>
<evidence type="ECO:0000256" key="2">
    <source>
        <dbReference type="ARBA" id="ARBA00022490"/>
    </source>
</evidence>
<dbReference type="InterPro" id="IPR007111">
    <property type="entry name" value="NACHT_NTPase"/>
</dbReference>
<feature type="region of interest" description="Disordered" evidence="10">
    <location>
        <begin position="1052"/>
        <end position="1085"/>
    </location>
</feature>
<dbReference type="PANTHER" id="PTHR24106">
    <property type="entry name" value="NACHT, LRR AND CARD DOMAINS-CONTAINING"/>
    <property type="match status" value="1"/>
</dbReference>
<evidence type="ECO:0000256" key="1">
    <source>
        <dbReference type="ARBA" id="ARBA00004496"/>
    </source>
</evidence>
<dbReference type="GO" id="GO:0008270">
    <property type="term" value="F:zinc ion binding"/>
    <property type="evidence" value="ECO:0007669"/>
    <property type="project" value="UniProtKB-KW"/>
</dbReference>
<dbReference type="Gene3D" id="3.40.50.300">
    <property type="entry name" value="P-loop containing nucleotide triphosphate hydrolases"/>
    <property type="match status" value="2"/>
</dbReference>
<dbReference type="SMART" id="SM00368">
    <property type="entry name" value="LRR_RI"/>
    <property type="match status" value="26"/>
</dbReference>
<dbReference type="InterPro" id="IPR029495">
    <property type="entry name" value="NACHT-assoc"/>
</dbReference>
<dbReference type="InterPro" id="IPR041075">
    <property type="entry name" value="NOD1/2_WH"/>
</dbReference>
<keyword evidence="5" id="KW-0547">Nucleotide-binding</keyword>
<dbReference type="InterPro" id="IPR027417">
    <property type="entry name" value="P-loop_NTPase"/>
</dbReference>
<dbReference type="InterPro" id="IPR043136">
    <property type="entry name" value="B30.2/SPRY_sf"/>
</dbReference>
<dbReference type="InterPro" id="IPR003879">
    <property type="entry name" value="Butyrophylin_SPRY"/>
</dbReference>
<dbReference type="InterPro" id="IPR000315">
    <property type="entry name" value="Znf_B-box"/>
</dbReference>
<feature type="region of interest" description="Disordered" evidence="10">
    <location>
        <begin position="3324"/>
        <end position="3365"/>
    </location>
</feature>
<dbReference type="PROSITE" id="PS51450">
    <property type="entry name" value="LRR"/>
    <property type="match status" value="4"/>
</dbReference>
<evidence type="ECO:0000256" key="5">
    <source>
        <dbReference type="ARBA" id="ARBA00022741"/>
    </source>
</evidence>
<evidence type="ECO:0000256" key="6">
    <source>
        <dbReference type="ARBA" id="ARBA00022771"/>
    </source>
</evidence>